<comment type="caution">
    <text evidence="2">The sequence shown here is derived from an EMBL/GenBank/DDBJ whole genome shotgun (WGS) entry which is preliminary data.</text>
</comment>
<feature type="transmembrane region" description="Helical" evidence="1">
    <location>
        <begin position="225"/>
        <end position="245"/>
    </location>
</feature>
<proteinExistence type="predicted"/>
<feature type="transmembrane region" description="Helical" evidence="1">
    <location>
        <begin position="119"/>
        <end position="139"/>
    </location>
</feature>
<organism evidence="2 3">
    <name type="scientific">Hoylesella buccalis</name>
    <dbReference type="NCBI Taxonomy" id="28127"/>
    <lineage>
        <taxon>Bacteria</taxon>
        <taxon>Pseudomonadati</taxon>
        <taxon>Bacteroidota</taxon>
        <taxon>Bacteroidia</taxon>
        <taxon>Bacteroidales</taxon>
        <taxon>Prevotellaceae</taxon>
        <taxon>Hoylesella</taxon>
    </lineage>
</organism>
<accession>A0A2N6QP15</accession>
<feature type="transmembrane region" description="Helical" evidence="1">
    <location>
        <begin position="151"/>
        <end position="177"/>
    </location>
</feature>
<keyword evidence="1" id="KW-1133">Transmembrane helix</keyword>
<protein>
    <submittedName>
        <fullName evidence="2">ABC transporter permease</fullName>
    </submittedName>
</protein>
<keyword evidence="1" id="KW-0812">Transmembrane</keyword>
<dbReference type="AlphaFoldDB" id="A0A2N6QP15"/>
<evidence type="ECO:0000256" key="1">
    <source>
        <dbReference type="SAM" id="Phobius"/>
    </source>
</evidence>
<feature type="transmembrane region" description="Helical" evidence="1">
    <location>
        <begin position="89"/>
        <end position="113"/>
    </location>
</feature>
<dbReference type="OrthoDB" id="1068411at2"/>
<feature type="transmembrane region" description="Helical" evidence="1">
    <location>
        <begin position="18"/>
        <end position="35"/>
    </location>
</feature>
<reference evidence="2 3" key="1">
    <citation type="submission" date="2017-09" db="EMBL/GenBank/DDBJ databases">
        <title>Bacterial strain isolated from the female urinary microbiota.</title>
        <authorList>
            <person name="Thomas-White K."/>
            <person name="Kumar N."/>
            <person name="Forster S."/>
            <person name="Putonti C."/>
            <person name="Lawley T."/>
            <person name="Wolfe A.J."/>
        </authorList>
    </citation>
    <scope>NUCLEOTIDE SEQUENCE [LARGE SCALE GENOMIC DNA]</scope>
    <source>
        <strain evidence="2 3">UMB0536</strain>
    </source>
</reference>
<evidence type="ECO:0000313" key="2">
    <source>
        <dbReference type="EMBL" id="PMC23294.1"/>
    </source>
</evidence>
<sequence length="255" mass="28673">MKSIIKIIFHDNVKSKVVIIYFLMLALMSWTALLLEDNEAKANVTLLNIVLFIVPLMSLLYSTVYLYNAKEFIVLLLSQPLKRSQLWHSLFAGVSGSLSIAFLLGTGVPVLLYTNLATAWLVILLGVVITFIFVALAFLTTTLTSDKTRGIGAAIMLWLFFTMIYDAVLMYLILAFAEYPVEKAITTLLMLNPLDLVRFQVILKMDMAAMMGYSGAAFKQLLGEAWGIILSVFVLLVWIIVPYLLSLRIFKRKDL</sequence>
<name>A0A2N6QP15_9BACT</name>
<dbReference type="Proteomes" id="UP000235564">
    <property type="component" value="Unassembled WGS sequence"/>
</dbReference>
<feature type="transmembrane region" description="Helical" evidence="1">
    <location>
        <begin position="47"/>
        <end position="68"/>
    </location>
</feature>
<keyword evidence="1" id="KW-0472">Membrane</keyword>
<evidence type="ECO:0000313" key="3">
    <source>
        <dbReference type="Proteomes" id="UP000235564"/>
    </source>
</evidence>
<dbReference type="RefSeq" id="WP_102697837.1">
    <property type="nucleotide sequence ID" value="NZ_PNGJ01000009.1"/>
</dbReference>
<dbReference type="EMBL" id="PNGJ01000009">
    <property type="protein sequence ID" value="PMC23294.1"/>
    <property type="molecule type" value="Genomic_DNA"/>
</dbReference>
<gene>
    <name evidence="2" type="ORF">CJ231_10045</name>
</gene>